<proteinExistence type="predicted"/>
<keyword evidence="3" id="KW-1185">Reference proteome</keyword>
<accession>A0A286UQW0</accession>
<feature type="region of interest" description="Disordered" evidence="1">
    <location>
        <begin position="148"/>
        <end position="171"/>
    </location>
</feature>
<gene>
    <name evidence="2" type="ORF">PNOK_0194500</name>
</gene>
<dbReference type="Proteomes" id="UP000217199">
    <property type="component" value="Unassembled WGS sequence"/>
</dbReference>
<dbReference type="OrthoDB" id="3192267at2759"/>
<comment type="caution">
    <text evidence="2">The sequence shown here is derived from an EMBL/GenBank/DDBJ whole genome shotgun (WGS) entry which is preliminary data.</text>
</comment>
<evidence type="ECO:0000313" key="3">
    <source>
        <dbReference type="Proteomes" id="UP000217199"/>
    </source>
</evidence>
<dbReference type="EMBL" id="NBII01000002">
    <property type="protein sequence ID" value="PAV21988.1"/>
    <property type="molecule type" value="Genomic_DNA"/>
</dbReference>
<name>A0A286UQW0_9AGAM</name>
<organism evidence="2 3">
    <name type="scientific">Pyrrhoderma noxium</name>
    <dbReference type="NCBI Taxonomy" id="2282107"/>
    <lineage>
        <taxon>Eukaryota</taxon>
        <taxon>Fungi</taxon>
        <taxon>Dikarya</taxon>
        <taxon>Basidiomycota</taxon>
        <taxon>Agaricomycotina</taxon>
        <taxon>Agaricomycetes</taxon>
        <taxon>Hymenochaetales</taxon>
        <taxon>Hymenochaetaceae</taxon>
        <taxon>Pyrrhoderma</taxon>
    </lineage>
</organism>
<dbReference type="AlphaFoldDB" id="A0A286UQW0"/>
<sequence length="171" mass="18680">MAVPQTSQKYDIPYYVLLQQSSSSSASPANFVHPVIEYHFADDPPSVLVPSTESESIIIVDYPGENGVLEAHSLHSSFAVSGVRVADAPGSSGEGETRRDNKIYVIETAQGRSDSDASRELGDPQMMLAQFRERNSLLRKVLHHSDVLSSNFSSDPPPKATPLTPIQYNLH</sequence>
<reference evidence="2 3" key="1">
    <citation type="journal article" date="2017" name="Mol. Ecol.">
        <title>Comparative and population genomic landscape of Phellinus noxius: A hypervariable fungus causing root rot in trees.</title>
        <authorList>
            <person name="Chung C.L."/>
            <person name="Lee T.J."/>
            <person name="Akiba M."/>
            <person name="Lee H.H."/>
            <person name="Kuo T.H."/>
            <person name="Liu D."/>
            <person name="Ke H.M."/>
            <person name="Yokoi T."/>
            <person name="Roa M.B."/>
            <person name="Lu M.J."/>
            <person name="Chang Y.Y."/>
            <person name="Ann P.J."/>
            <person name="Tsai J.N."/>
            <person name="Chen C.Y."/>
            <person name="Tzean S.S."/>
            <person name="Ota Y."/>
            <person name="Hattori T."/>
            <person name="Sahashi N."/>
            <person name="Liou R.F."/>
            <person name="Kikuchi T."/>
            <person name="Tsai I.J."/>
        </authorList>
    </citation>
    <scope>NUCLEOTIDE SEQUENCE [LARGE SCALE GENOMIC DNA]</scope>
    <source>
        <strain evidence="2 3">FFPRI411160</strain>
    </source>
</reference>
<evidence type="ECO:0000256" key="1">
    <source>
        <dbReference type="SAM" id="MobiDB-lite"/>
    </source>
</evidence>
<protein>
    <submittedName>
        <fullName evidence="2">Uncharacterized protein</fullName>
    </submittedName>
</protein>
<evidence type="ECO:0000313" key="2">
    <source>
        <dbReference type="EMBL" id="PAV21988.1"/>
    </source>
</evidence>
<dbReference type="InParanoid" id="A0A286UQW0"/>